<evidence type="ECO:0000313" key="1">
    <source>
        <dbReference type="EMBL" id="QED28902.1"/>
    </source>
</evidence>
<reference evidence="1 2" key="1">
    <citation type="submission" date="2019-08" db="EMBL/GenBank/DDBJ databases">
        <authorList>
            <person name="Liang Q."/>
        </authorList>
    </citation>
    <scope>NUCLEOTIDE SEQUENCE [LARGE SCALE GENOMIC DNA]</scope>
    <source>
        <strain evidence="1 2">V1718</strain>
    </source>
</reference>
<dbReference type="EMBL" id="CP042467">
    <property type="protein sequence ID" value="QED28902.1"/>
    <property type="molecule type" value="Genomic_DNA"/>
</dbReference>
<gene>
    <name evidence="1" type="ORF">FRD01_16980</name>
</gene>
<keyword evidence="2" id="KW-1185">Reference proteome</keyword>
<dbReference type="Proteomes" id="UP000321595">
    <property type="component" value="Chromosome"/>
</dbReference>
<evidence type="ECO:0000313" key="2">
    <source>
        <dbReference type="Proteomes" id="UP000321595"/>
    </source>
</evidence>
<sequence>MAFLYGPWRMMTSSHIRALATLMLKVLAFAIAFSSTNAYALFWEGESLCGQEIKEAPVSSAISWITENDLDEVAQEAEPCSSPEEILNEADFSVCFEDAGAPMSTLPAAIAEMQSERASKHFANVALAMVREKVAENAPRSEPEPPRAHLPKYALKAPIKECLSYEIECESAPHPMVTISLEMHAPINLVPETAVSFSPPVAVQRANPMRSNPGLRFVWSTSDVPTPPPNA</sequence>
<proteinExistence type="predicted"/>
<name>A0A5B8XSH1_9DELT</name>
<protein>
    <submittedName>
        <fullName evidence="1">Uncharacterized protein</fullName>
    </submittedName>
</protein>
<dbReference type="RefSeq" id="WP_146961738.1">
    <property type="nucleotide sequence ID" value="NZ_CP042467.1"/>
</dbReference>
<organism evidence="1 2">
    <name type="scientific">Microvenator marinus</name>
    <dbReference type="NCBI Taxonomy" id="2600177"/>
    <lineage>
        <taxon>Bacteria</taxon>
        <taxon>Deltaproteobacteria</taxon>
        <taxon>Bradymonadales</taxon>
        <taxon>Microvenatoraceae</taxon>
        <taxon>Microvenator</taxon>
    </lineage>
</organism>
<dbReference type="AlphaFoldDB" id="A0A5B8XSH1"/>
<dbReference type="KEGG" id="bbae:FRD01_16980"/>
<accession>A0A5B8XSH1</accession>